<dbReference type="PROSITE" id="PS50885">
    <property type="entry name" value="HAMP"/>
    <property type="match status" value="1"/>
</dbReference>
<dbReference type="AlphaFoldDB" id="A0A2W2B838"/>
<keyword evidence="8 11" id="KW-1133">Transmembrane helix</keyword>
<keyword evidence="5" id="KW-0808">Transferase</keyword>
<dbReference type="RefSeq" id="WP_111199055.1">
    <property type="nucleotide sequence ID" value="NZ_QKVK01000006.1"/>
</dbReference>
<dbReference type="InterPro" id="IPR036890">
    <property type="entry name" value="HATPase_C_sf"/>
</dbReference>
<sequence length="449" mass="49237">MSWSLRKRFLVTSLGVSAAALVAAGIFLYVLFERDFMARVQSETHNQLMQLVSGLEVDEAGKVIKTQAMTDPRFRQPSSGLYWQVESKTGEVLRSRSLWDATLSTGDQPWRDIDAPEAFPGPFNEPVLVHARLISLGEGAQRQQLRVMIAVNESEVTTPTQHFAVNLLLSLLVLGLAMMVVSAAQLGMVMAPITALRNSVRDIRDGKATRVTGEYPVEIEPVVGKLNSLLEQREQMVERARSRAGNFAHSLKTPLTVIDTLLPELRNRGHHATAGEIGKQTAQLRKHADRELARARMAGGHGEPVRDVRAVLEEIVTTMRHLPRGRDIDFVIEVPQGAAIRMDRDDFIELIANVLDNARKWARTRTLIRLEPGEGEMLLSVSDDGPGIALPDMGKIVERGRRLDEGTEGSGIGLAIVNDIADACNLRTTFGPSELGGLSFSVALPAARA</sequence>
<keyword evidence="10 11" id="KW-0472">Membrane</keyword>
<comment type="caution">
    <text evidence="14">The sequence shown here is derived from an EMBL/GenBank/DDBJ whole genome shotgun (WGS) entry which is preliminary data.</text>
</comment>
<evidence type="ECO:0000256" key="8">
    <source>
        <dbReference type="ARBA" id="ARBA00022989"/>
    </source>
</evidence>
<evidence type="ECO:0000256" key="1">
    <source>
        <dbReference type="ARBA" id="ARBA00000085"/>
    </source>
</evidence>
<gene>
    <name evidence="14" type="ORF">DK847_13520</name>
</gene>
<dbReference type="Gene3D" id="3.30.565.10">
    <property type="entry name" value="Histidine kinase-like ATPase, C-terminal domain"/>
    <property type="match status" value="1"/>
</dbReference>
<evidence type="ECO:0000256" key="9">
    <source>
        <dbReference type="ARBA" id="ARBA00023012"/>
    </source>
</evidence>
<evidence type="ECO:0000256" key="6">
    <source>
        <dbReference type="ARBA" id="ARBA00022692"/>
    </source>
</evidence>
<dbReference type="SMART" id="SM00387">
    <property type="entry name" value="HATPase_c"/>
    <property type="match status" value="1"/>
</dbReference>
<evidence type="ECO:0000256" key="4">
    <source>
        <dbReference type="ARBA" id="ARBA00022553"/>
    </source>
</evidence>
<dbReference type="SUPFAM" id="SSF47384">
    <property type="entry name" value="Homodimeric domain of signal transducing histidine kinase"/>
    <property type="match status" value="1"/>
</dbReference>
<organism evidence="14 15">
    <name type="scientific">Aestuariivirga litoralis</name>
    <dbReference type="NCBI Taxonomy" id="2650924"/>
    <lineage>
        <taxon>Bacteria</taxon>
        <taxon>Pseudomonadati</taxon>
        <taxon>Pseudomonadota</taxon>
        <taxon>Alphaproteobacteria</taxon>
        <taxon>Hyphomicrobiales</taxon>
        <taxon>Aestuariivirgaceae</taxon>
        <taxon>Aestuariivirga</taxon>
    </lineage>
</organism>
<reference evidence="15" key="1">
    <citation type="submission" date="2018-06" db="EMBL/GenBank/DDBJ databases">
        <title>Aestuariibacter litoralis strain KCTC 52945T.</title>
        <authorList>
            <person name="Li X."/>
            <person name="Salam N."/>
            <person name="Li J.-L."/>
            <person name="Chen Y.-M."/>
            <person name="Yang Z.-W."/>
            <person name="Zhang L.-Y."/>
            <person name="Han M.-X."/>
            <person name="Xiao M."/>
            <person name="Li W.-J."/>
        </authorList>
    </citation>
    <scope>NUCLEOTIDE SEQUENCE [LARGE SCALE GENOMIC DNA]</scope>
    <source>
        <strain evidence="15">KCTC 52945</strain>
    </source>
</reference>
<evidence type="ECO:0000256" key="5">
    <source>
        <dbReference type="ARBA" id="ARBA00022679"/>
    </source>
</evidence>
<dbReference type="InterPro" id="IPR004358">
    <property type="entry name" value="Sig_transdc_His_kin-like_C"/>
</dbReference>
<dbReference type="InterPro" id="IPR003594">
    <property type="entry name" value="HATPase_dom"/>
</dbReference>
<dbReference type="PANTHER" id="PTHR45436">
    <property type="entry name" value="SENSOR HISTIDINE KINASE YKOH"/>
    <property type="match status" value="1"/>
</dbReference>
<dbReference type="InterPro" id="IPR005467">
    <property type="entry name" value="His_kinase_dom"/>
</dbReference>
<feature type="domain" description="Histidine kinase" evidence="12">
    <location>
        <begin position="246"/>
        <end position="448"/>
    </location>
</feature>
<keyword evidence="9" id="KW-0902">Two-component regulatory system</keyword>
<dbReference type="GO" id="GO:0000155">
    <property type="term" value="F:phosphorelay sensor kinase activity"/>
    <property type="evidence" value="ECO:0007669"/>
    <property type="project" value="InterPro"/>
</dbReference>
<dbReference type="Proteomes" id="UP000248795">
    <property type="component" value="Unassembled WGS sequence"/>
</dbReference>
<feature type="transmembrane region" description="Helical" evidence="11">
    <location>
        <begin position="167"/>
        <end position="191"/>
    </location>
</feature>
<evidence type="ECO:0000256" key="3">
    <source>
        <dbReference type="ARBA" id="ARBA00012438"/>
    </source>
</evidence>
<evidence type="ECO:0000259" key="13">
    <source>
        <dbReference type="PROSITE" id="PS50885"/>
    </source>
</evidence>
<feature type="transmembrane region" description="Helical" evidence="11">
    <location>
        <begin position="9"/>
        <end position="32"/>
    </location>
</feature>
<dbReference type="Pfam" id="PF02518">
    <property type="entry name" value="HATPase_c"/>
    <property type="match status" value="1"/>
</dbReference>
<dbReference type="InterPro" id="IPR050428">
    <property type="entry name" value="TCS_sensor_his_kinase"/>
</dbReference>
<evidence type="ECO:0000313" key="14">
    <source>
        <dbReference type="EMBL" id="PZF76218.1"/>
    </source>
</evidence>
<dbReference type="PROSITE" id="PS50109">
    <property type="entry name" value="HIS_KIN"/>
    <property type="match status" value="1"/>
</dbReference>
<dbReference type="PANTHER" id="PTHR45436:SF5">
    <property type="entry name" value="SENSOR HISTIDINE KINASE TRCS"/>
    <property type="match status" value="1"/>
</dbReference>
<name>A0A2W2B838_9HYPH</name>
<dbReference type="InterPro" id="IPR003660">
    <property type="entry name" value="HAMP_dom"/>
</dbReference>
<proteinExistence type="predicted"/>
<dbReference type="GO" id="GO:0005886">
    <property type="term" value="C:plasma membrane"/>
    <property type="evidence" value="ECO:0007669"/>
    <property type="project" value="TreeGrafter"/>
</dbReference>
<evidence type="ECO:0000256" key="2">
    <source>
        <dbReference type="ARBA" id="ARBA00004370"/>
    </source>
</evidence>
<evidence type="ECO:0000256" key="7">
    <source>
        <dbReference type="ARBA" id="ARBA00022777"/>
    </source>
</evidence>
<keyword evidence="7" id="KW-0418">Kinase</keyword>
<feature type="domain" description="HAMP" evidence="13">
    <location>
        <begin position="187"/>
        <end position="238"/>
    </location>
</feature>
<comment type="catalytic activity">
    <reaction evidence="1">
        <text>ATP + protein L-histidine = ADP + protein N-phospho-L-histidine.</text>
        <dbReference type="EC" id="2.7.13.3"/>
    </reaction>
</comment>
<protein>
    <recommendedName>
        <fullName evidence="3">histidine kinase</fullName>
        <ecNumber evidence="3">2.7.13.3</ecNumber>
    </recommendedName>
</protein>
<comment type="subcellular location">
    <subcellularLocation>
        <location evidence="2">Membrane</location>
    </subcellularLocation>
</comment>
<keyword evidence="15" id="KW-1185">Reference proteome</keyword>
<dbReference type="InterPro" id="IPR036097">
    <property type="entry name" value="HisK_dim/P_sf"/>
</dbReference>
<evidence type="ECO:0000259" key="12">
    <source>
        <dbReference type="PROSITE" id="PS50109"/>
    </source>
</evidence>
<dbReference type="PRINTS" id="PR00344">
    <property type="entry name" value="BCTRLSENSOR"/>
</dbReference>
<accession>A0A2W2B838</accession>
<keyword evidence="4" id="KW-0597">Phosphoprotein</keyword>
<evidence type="ECO:0000313" key="15">
    <source>
        <dbReference type="Proteomes" id="UP000248795"/>
    </source>
</evidence>
<dbReference type="SUPFAM" id="SSF55874">
    <property type="entry name" value="ATPase domain of HSP90 chaperone/DNA topoisomerase II/histidine kinase"/>
    <property type="match status" value="1"/>
</dbReference>
<keyword evidence="6 11" id="KW-0812">Transmembrane</keyword>
<dbReference type="EMBL" id="QKVK01000006">
    <property type="protein sequence ID" value="PZF76218.1"/>
    <property type="molecule type" value="Genomic_DNA"/>
</dbReference>
<evidence type="ECO:0000256" key="11">
    <source>
        <dbReference type="SAM" id="Phobius"/>
    </source>
</evidence>
<evidence type="ECO:0000256" key="10">
    <source>
        <dbReference type="ARBA" id="ARBA00023136"/>
    </source>
</evidence>
<dbReference type="Gene3D" id="1.10.287.130">
    <property type="match status" value="1"/>
</dbReference>
<dbReference type="EC" id="2.7.13.3" evidence="3"/>